<evidence type="ECO:0000313" key="1">
    <source>
        <dbReference type="EMBL" id="GFO16450.1"/>
    </source>
</evidence>
<comment type="caution">
    <text evidence="1">The sequence shown here is derived from an EMBL/GenBank/DDBJ whole genome shotgun (WGS) entry which is preliminary data.</text>
</comment>
<protein>
    <submittedName>
        <fullName evidence="1">Rhomboid-related protein</fullName>
    </submittedName>
</protein>
<dbReference type="AlphaFoldDB" id="A0AAV4B770"/>
<proteinExistence type="predicted"/>
<dbReference type="Proteomes" id="UP000735302">
    <property type="component" value="Unassembled WGS sequence"/>
</dbReference>
<gene>
    <name evidence="1" type="ORF">PoB_004295500</name>
</gene>
<sequence length="80" mass="8664">MVMNRRRGGGNMGVLLLGAQLMNFGLQHIPPATLALIAGQTAIFIDLVPQFFRSANSVCISSYLANSRVAVLIYTNLDIK</sequence>
<dbReference type="EMBL" id="BLXT01004664">
    <property type="protein sequence ID" value="GFO16450.1"/>
    <property type="molecule type" value="Genomic_DNA"/>
</dbReference>
<keyword evidence="2" id="KW-1185">Reference proteome</keyword>
<evidence type="ECO:0000313" key="2">
    <source>
        <dbReference type="Proteomes" id="UP000735302"/>
    </source>
</evidence>
<name>A0AAV4B770_9GAST</name>
<accession>A0AAV4B770</accession>
<reference evidence="1 2" key="1">
    <citation type="journal article" date="2021" name="Elife">
        <title>Chloroplast acquisition without the gene transfer in kleptoplastic sea slugs, Plakobranchus ocellatus.</title>
        <authorList>
            <person name="Maeda T."/>
            <person name="Takahashi S."/>
            <person name="Yoshida T."/>
            <person name="Shimamura S."/>
            <person name="Takaki Y."/>
            <person name="Nagai Y."/>
            <person name="Toyoda A."/>
            <person name="Suzuki Y."/>
            <person name="Arimoto A."/>
            <person name="Ishii H."/>
            <person name="Satoh N."/>
            <person name="Nishiyama T."/>
            <person name="Hasebe M."/>
            <person name="Maruyama T."/>
            <person name="Minagawa J."/>
            <person name="Obokata J."/>
            <person name="Shigenobu S."/>
        </authorList>
    </citation>
    <scope>NUCLEOTIDE SEQUENCE [LARGE SCALE GENOMIC DNA]</scope>
</reference>
<organism evidence="1 2">
    <name type="scientific">Plakobranchus ocellatus</name>
    <dbReference type="NCBI Taxonomy" id="259542"/>
    <lineage>
        <taxon>Eukaryota</taxon>
        <taxon>Metazoa</taxon>
        <taxon>Spiralia</taxon>
        <taxon>Lophotrochozoa</taxon>
        <taxon>Mollusca</taxon>
        <taxon>Gastropoda</taxon>
        <taxon>Heterobranchia</taxon>
        <taxon>Euthyneura</taxon>
        <taxon>Panpulmonata</taxon>
        <taxon>Sacoglossa</taxon>
        <taxon>Placobranchoidea</taxon>
        <taxon>Plakobranchidae</taxon>
        <taxon>Plakobranchus</taxon>
    </lineage>
</organism>